<dbReference type="RefSeq" id="WP_006806861.1">
    <property type="nucleotide sequence ID" value="NZ_AP019822.1"/>
</dbReference>
<dbReference type="AlphaFoldDB" id="A0A510J7P3"/>
<dbReference type="Proteomes" id="UP000321606">
    <property type="component" value="Chromosome"/>
</dbReference>
<organism evidence="1 2">
    <name type="scientific">Pseudoleptotrichia goodfellowii</name>
    <dbReference type="NCBI Taxonomy" id="157692"/>
    <lineage>
        <taxon>Bacteria</taxon>
        <taxon>Fusobacteriati</taxon>
        <taxon>Fusobacteriota</taxon>
        <taxon>Fusobacteriia</taxon>
        <taxon>Fusobacteriales</taxon>
        <taxon>Leptotrichiaceae</taxon>
        <taxon>Pseudoleptotrichia</taxon>
    </lineage>
</organism>
<name>A0A510J7P3_9FUSO</name>
<dbReference type="KEGG" id="lgo:JCM16774_0209"/>
<dbReference type="EMBL" id="AP019822">
    <property type="protein sequence ID" value="BBM35302.1"/>
    <property type="molecule type" value="Genomic_DNA"/>
</dbReference>
<dbReference type="OrthoDB" id="80570at2"/>
<evidence type="ECO:0000313" key="2">
    <source>
        <dbReference type="Proteomes" id="UP000321606"/>
    </source>
</evidence>
<sequence>MKYKIKITDNQKKEINISEDEIIEVKYNIGLTEKNDYANNRSSVEMEITGKIISNLESTDSGNLGINDDLYEKNKKNIIDLVSWSESYLGDNDYRNIEVDVDLGSDKKINYKFSDMFVHNFFQELSIEKGIGLFVIKLKQKFHQNHKIEIK</sequence>
<proteinExistence type="predicted"/>
<gene>
    <name evidence="1" type="ORF">JCM16774_0209</name>
</gene>
<protein>
    <submittedName>
        <fullName evidence="1">Uncharacterized protein</fullName>
    </submittedName>
</protein>
<reference evidence="1 2" key="1">
    <citation type="submission" date="2019-07" db="EMBL/GenBank/DDBJ databases">
        <title>Complete Genome Sequence of Leptotrichia goodfellowii Strain JCM 16774.</title>
        <authorList>
            <person name="Watanabe S."/>
            <person name="Cui L."/>
        </authorList>
    </citation>
    <scope>NUCLEOTIDE SEQUENCE [LARGE SCALE GENOMIC DNA]</scope>
    <source>
        <strain evidence="1 2">JCM16774</strain>
    </source>
</reference>
<accession>A0A510J7P3</accession>
<dbReference type="STRING" id="714315.GCA_000516535_00224"/>
<evidence type="ECO:0000313" key="1">
    <source>
        <dbReference type="EMBL" id="BBM35302.1"/>
    </source>
</evidence>